<evidence type="ECO:0000313" key="3">
    <source>
        <dbReference type="Proteomes" id="UP000427769"/>
    </source>
</evidence>
<protein>
    <recommendedName>
        <fullName evidence="4">Alginate export domain-containing protein</fullName>
    </recommendedName>
</protein>
<sequence length="550" mass="59462">MKKVSLLIALCSALMIAAPVMALEVEVSGHYFVETYNNSNSNLSPNDATDDYSKMEFMAKPVFKITDNITLTTQFTGLEGHVWGDNPSDAGSEFDDDYNNIEWKAAYMTIKTPIGGFIVGRYIDTPWGTDLGDSTASHGSNDLAKDRIMWVVPVGDFISGLVYQRVGEGDKGVSDSDKDNIRAYGFTAYKQENWSTGLLVSRYNLKGFVDMADLRALQAGYNNYEALNDAATLAQATYDGAYAQIYAGLAPLLGEDAAYAAIQGELAATNDFALGQAVDLANLQRDASLAAGQAAAAGSLISGGLTNSTAAFWVLDPYFKGTFGPLGIEAEFLYAFGTLELDETRTDVRNGSQFDELDGEAMAATIDLKYTIAGFTFNGGYTYVQGDSDWADDEFGSIGYLEQSIDLEHGFLLTSDTADMEGTFGGTDANGIALGNLAGGRQTLAGCAGYQMYWLGAEYQVLDNLKIGALFVSSKADDAPYLDLTSTDKEQWDDDHGQEYDLTVEWNIMDNLTFNGVVAHLAAGDFWKAGDPDAEIEDNTTFYGQLIVEF</sequence>
<reference evidence="2 3" key="1">
    <citation type="submission" date="2019-11" db="EMBL/GenBank/DDBJ databases">
        <title>Comparative genomics of hydrocarbon-degrading Desulfosarcina strains.</title>
        <authorList>
            <person name="Watanabe M."/>
            <person name="Kojima H."/>
            <person name="Fukui M."/>
        </authorList>
    </citation>
    <scope>NUCLEOTIDE SEQUENCE [LARGE SCALE GENOMIC DNA]</scope>
    <source>
        <strain evidence="2 3">PP31</strain>
    </source>
</reference>
<dbReference type="EMBL" id="AP021875">
    <property type="protein sequence ID" value="BBO76626.1"/>
    <property type="molecule type" value="Genomic_DNA"/>
</dbReference>
<dbReference type="RefSeq" id="WP_155305444.1">
    <property type="nucleotide sequence ID" value="NZ_AP021875.1"/>
</dbReference>
<proteinExistence type="predicted"/>
<accession>A0A5K7Z4D9</accession>
<dbReference type="OrthoDB" id="5414714at2"/>
<gene>
    <name evidence="2" type="ORF">DSCW_40430</name>
</gene>
<keyword evidence="3" id="KW-1185">Reference proteome</keyword>
<evidence type="ECO:0000256" key="1">
    <source>
        <dbReference type="SAM" id="SignalP"/>
    </source>
</evidence>
<keyword evidence="1" id="KW-0732">Signal</keyword>
<name>A0A5K7Z4D9_9BACT</name>
<feature type="signal peptide" evidence="1">
    <location>
        <begin position="1"/>
        <end position="22"/>
    </location>
</feature>
<evidence type="ECO:0000313" key="2">
    <source>
        <dbReference type="EMBL" id="BBO76626.1"/>
    </source>
</evidence>
<evidence type="ECO:0008006" key="4">
    <source>
        <dbReference type="Google" id="ProtNLM"/>
    </source>
</evidence>
<organism evidence="2 3">
    <name type="scientific">Desulfosarcina widdelii</name>
    <dbReference type="NCBI Taxonomy" id="947919"/>
    <lineage>
        <taxon>Bacteria</taxon>
        <taxon>Pseudomonadati</taxon>
        <taxon>Thermodesulfobacteriota</taxon>
        <taxon>Desulfobacteria</taxon>
        <taxon>Desulfobacterales</taxon>
        <taxon>Desulfosarcinaceae</taxon>
        <taxon>Desulfosarcina</taxon>
    </lineage>
</organism>
<dbReference type="AlphaFoldDB" id="A0A5K7Z4D9"/>
<dbReference type="Proteomes" id="UP000427769">
    <property type="component" value="Chromosome"/>
</dbReference>
<dbReference type="KEGG" id="dwd:DSCW_40430"/>
<feature type="chain" id="PRO_5024304154" description="Alginate export domain-containing protein" evidence="1">
    <location>
        <begin position="23"/>
        <end position="550"/>
    </location>
</feature>
<dbReference type="SUPFAM" id="SSF56935">
    <property type="entry name" value="Porins"/>
    <property type="match status" value="1"/>
</dbReference>